<sequence length="487" mass="56038">MALRLSLLTVLFAVANGMSCNGTDECIDRKTTNNTIAPVSKHGWTKQPLERGSLDIIWSCALTLFLCSWSTICLQIPGEEDSGIEIFWRRAWLTITTLVAPEVSFCAALNQFIWAQRCVEEFRKSGFDEWTLTHAYFADQGGFVLHTSDYPPVPLDGRQLHYLVVQGYVPLPNISAKAIMDRNKKDSILRLITQLQTFWFLGNVAFRVHEGLHLASLELTTVAFVTCSATSAIFWWHKPTDVTLADVIYCDTPMVTIVANAQGHNPDGFYRYSPLEFISYQEWAWSKIWSHWINILRHLGLNLIPSVPGGRRQNTNLYPTTTTELVFMFGVSAAYVSIFLLFWNHDFPTRIELYLWRFASLDTVVLLCLAVLIDKIGFDLWPGWRDRLMACDRYRRFRMQLDWHPKGSTGRRLWDGMDRVKRACRNNTVSRHPSLDVPLKVNLPMYLIGFLYVLARAIITVLDILELRLMPESAYKQPRLMSIFPHF</sequence>
<gene>
    <name evidence="3" type="ORF">C1H76_8810</name>
</gene>
<dbReference type="Proteomes" id="UP000308133">
    <property type="component" value="Unassembled WGS sequence"/>
</dbReference>
<accession>A0A4U7AR38</accession>
<evidence type="ECO:0000256" key="2">
    <source>
        <dbReference type="SAM" id="SignalP"/>
    </source>
</evidence>
<comment type="caution">
    <text evidence="3">The sequence shown here is derived from an EMBL/GenBank/DDBJ whole genome shotgun (WGS) entry which is preliminary data.</text>
</comment>
<dbReference type="PANTHER" id="PTHR35043">
    <property type="entry name" value="TRANSCRIPTION FACTOR DOMAIN-CONTAINING PROTEIN"/>
    <property type="match status" value="1"/>
</dbReference>
<keyword evidence="1" id="KW-1133">Transmembrane helix</keyword>
<dbReference type="AlphaFoldDB" id="A0A4U7AR38"/>
<evidence type="ECO:0000313" key="4">
    <source>
        <dbReference type="Proteomes" id="UP000308133"/>
    </source>
</evidence>
<organism evidence="3 4">
    <name type="scientific">Elsinoe australis</name>
    <dbReference type="NCBI Taxonomy" id="40998"/>
    <lineage>
        <taxon>Eukaryota</taxon>
        <taxon>Fungi</taxon>
        <taxon>Dikarya</taxon>
        <taxon>Ascomycota</taxon>
        <taxon>Pezizomycotina</taxon>
        <taxon>Dothideomycetes</taxon>
        <taxon>Dothideomycetidae</taxon>
        <taxon>Myriangiales</taxon>
        <taxon>Elsinoaceae</taxon>
        <taxon>Elsinoe</taxon>
    </lineage>
</organism>
<feature type="chain" id="PRO_5020203992" evidence="2">
    <location>
        <begin position="18"/>
        <end position="487"/>
    </location>
</feature>
<keyword evidence="1" id="KW-0812">Transmembrane</keyword>
<dbReference type="PANTHER" id="PTHR35043:SF8">
    <property type="entry name" value="DUF4220 DOMAIN-CONTAINING PROTEIN"/>
    <property type="match status" value="1"/>
</dbReference>
<evidence type="ECO:0000313" key="3">
    <source>
        <dbReference type="EMBL" id="TKX18921.1"/>
    </source>
</evidence>
<keyword evidence="1" id="KW-0472">Membrane</keyword>
<name>A0A4U7AR38_9PEZI</name>
<feature type="signal peptide" evidence="2">
    <location>
        <begin position="1"/>
        <end position="17"/>
    </location>
</feature>
<evidence type="ECO:0000256" key="1">
    <source>
        <dbReference type="SAM" id="Phobius"/>
    </source>
</evidence>
<dbReference type="EMBL" id="PTQR01000123">
    <property type="protein sequence ID" value="TKX18921.1"/>
    <property type="molecule type" value="Genomic_DNA"/>
</dbReference>
<reference evidence="3 4" key="1">
    <citation type="submission" date="2018-02" db="EMBL/GenBank/DDBJ databases">
        <title>Draft genome sequences of Elsinoe sp., causing black scab on jojoba.</title>
        <authorList>
            <person name="Stodart B."/>
            <person name="Jeffress S."/>
            <person name="Ash G."/>
            <person name="Arun Chinnappa K."/>
        </authorList>
    </citation>
    <scope>NUCLEOTIDE SEQUENCE [LARGE SCALE GENOMIC DNA]</scope>
    <source>
        <strain evidence="3 4">Hillstone_2</strain>
    </source>
</reference>
<keyword evidence="2" id="KW-0732">Signal</keyword>
<proteinExistence type="predicted"/>
<feature type="transmembrane region" description="Helical" evidence="1">
    <location>
        <begin position="443"/>
        <end position="465"/>
    </location>
</feature>
<feature type="transmembrane region" description="Helical" evidence="1">
    <location>
        <begin position="325"/>
        <end position="343"/>
    </location>
</feature>
<protein>
    <submittedName>
        <fullName evidence="3">Uncharacterized protein</fullName>
    </submittedName>
</protein>
<feature type="transmembrane region" description="Helical" evidence="1">
    <location>
        <begin position="355"/>
        <end position="373"/>
    </location>
</feature>